<dbReference type="Pfam" id="PF01464">
    <property type="entry name" value="SLT"/>
    <property type="match status" value="1"/>
</dbReference>
<name>A0ABQ5LQK1_9RHOB</name>
<organism evidence="4 5">
    <name type="scientific">Sinisalibacter aestuarii</name>
    <dbReference type="NCBI Taxonomy" id="2949426"/>
    <lineage>
        <taxon>Bacteria</taxon>
        <taxon>Pseudomonadati</taxon>
        <taxon>Pseudomonadota</taxon>
        <taxon>Alphaproteobacteria</taxon>
        <taxon>Rhodobacterales</taxon>
        <taxon>Roseobacteraceae</taxon>
        <taxon>Sinisalibacter</taxon>
    </lineage>
</organism>
<keyword evidence="5" id="KW-1185">Reference proteome</keyword>
<reference evidence="4" key="1">
    <citation type="journal article" date="2023" name="Int. J. Syst. Evol. Microbiol.">
        <title>Sinisalibacter aestuarii sp. nov., isolated from estuarine sediment of the Arakawa River.</title>
        <authorList>
            <person name="Arafat S.T."/>
            <person name="Hirano S."/>
            <person name="Sato A."/>
            <person name="Takeuchi K."/>
            <person name="Yasuda T."/>
            <person name="Terahara T."/>
            <person name="Hamada M."/>
            <person name="Kobayashi T."/>
        </authorList>
    </citation>
    <scope>NUCLEOTIDE SEQUENCE</scope>
    <source>
        <strain evidence="4">B-399</strain>
    </source>
</reference>
<keyword evidence="2" id="KW-0732">Signal</keyword>
<evidence type="ECO:0000256" key="2">
    <source>
        <dbReference type="SAM" id="SignalP"/>
    </source>
</evidence>
<evidence type="ECO:0000313" key="5">
    <source>
        <dbReference type="Proteomes" id="UP001144205"/>
    </source>
</evidence>
<dbReference type="Proteomes" id="UP001144205">
    <property type="component" value="Unassembled WGS sequence"/>
</dbReference>
<dbReference type="SUPFAM" id="SSF53955">
    <property type="entry name" value="Lysozyme-like"/>
    <property type="match status" value="1"/>
</dbReference>
<dbReference type="InterPro" id="IPR023346">
    <property type="entry name" value="Lysozyme-like_dom_sf"/>
</dbReference>
<dbReference type="Gene3D" id="1.10.530.10">
    <property type="match status" value="1"/>
</dbReference>
<feature type="domain" description="Transglycosylase SLT" evidence="3">
    <location>
        <begin position="96"/>
        <end position="153"/>
    </location>
</feature>
<dbReference type="EMBL" id="BROH01000001">
    <property type="protein sequence ID" value="GKY86680.1"/>
    <property type="molecule type" value="Genomic_DNA"/>
</dbReference>
<gene>
    <name evidence="4" type="ORF">STA1M1_05490</name>
</gene>
<accession>A0ABQ5LQK1</accession>
<dbReference type="InterPro" id="IPR008258">
    <property type="entry name" value="Transglycosylase_SLT_dom_1"/>
</dbReference>
<proteinExistence type="inferred from homology"/>
<evidence type="ECO:0000256" key="1">
    <source>
        <dbReference type="ARBA" id="ARBA00009387"/>
    </source>
</evidence>
<feature type="signal peptide" evidence="2">
    <location>
        <begin position="1"/>
        <end position="20"/>
    </location>
</feature>
<comment type="caution">
    <text evidence="4">The sequence shown here is derived from an EMBL/GenBank/DDBJ whole genome shotgun (WGS) entry which is preliminary data.</text>
</comment>
<protein>
    <submittedName>
        <fullName evidence="4">Lytic transglycosylase</fullName>
    </submittedName>
</protein>
<evidence type="ECO:0000259" key="3">
    <source>
        <dbReference type="Pfam" id="PF01464"/>
    </source>
</evidence>
<sequence length="241" mass="25786">MATILALAQLLAFAAGPALADDMSLICDRAAVLAAARTDVPVSVLKAISLTETGRSRDGATRPWPWTVNMEGEGLWFDTADAALAYAQEHFKRGARSFDIGCFQINYKWHHQHFASIEAMFDPAQNALYAARFLGELFAESGDWEKAAGAYHSRTPEFADRYRARFAAFRAGLQHEDALPLRVAEIDPAGARARPSPADTPRINSFPLLQSGGEAALGSLVPLGMPAVPGGLFGQPSGAGT</sequence>
<evidence type="ECO:0000313" key="4">
    <source>
        <dbReference type="EMBL" id="GKY86680.1"/>
    </source>
</evidence>
<feature type="chain" id="PRO_5047482595" evidence="2">
    <location>
        <begin position="21"/>
        <end position="241"/>
    </location>
</feature>
<comment type="similarity">
    <text evidence="1">Belongs to the virb1 family.</text>
</comment>
<dbReference type="RefSeq" id="WP_307726336.1">
    <property type="nucleotide sequence ID" value="NZ_BROH01000001.1"/>
</dbReference>